<dbReference type="AlphaFoldDB" id="A0A0R3WWR0"/>
<feature type="compositionally biased region" description="Basic residues" evidence="1">
    <location>
        <begin position="41"/>
        <end position="50"/>
    </location>
</feature>
<protein>
    <submittedName>
        <fullName evidence="4">BLVR domain-containing protein</fullName>
    </submittedName>
</protein>
<dbReference type="Proteomes" id="UP000274429">
    <property type="component" value="Unassembled WGS sequence"/>
</dbReference>
<reference evidence="4" key="1">
    <citation type="submission" date="2017-02" db="UniProtKB">
        <authorList>
            <consortium name="WormBaseParasite"/>
        </authorList>
    </citation>
    <scope>IDENTIFICATION</scope>
</reference>
<evidence type="ECO:0000313" key="4">
    <source>
        <dbReference type="WBParaSite" id="TTAC_0000520001-mRNA-1"/>
    </source>
</evidence>
<evidence type="ECO:0000313" key="3">
    <source>
        <dbReference type="Proteomes" id="UP000274429"/>
    </source>
</evidence>
<keyword evidence="3" id="KW-1185">Reference proteome</keyword>
<proteinExistence type="predicted"/>
<name>A0A0R3WWR0_HYDTA</name>
<feature type="region of interest" description="Disordered" evidence="1">
    <location>
        <begin position="89"/>
        <end position="123"/>
    </location>
</feature>
<dbReference type="EMBL" id="UYWX01006501">
    <property type="protein sequence ID" value="VDM26417.1"/>
    <property type="molecule type" value="Genomic_DNA"/>
</dbReference>
<organism evidence="4">
    <name type="scientific">Hydatigena taeniaeformis</name>
    <name type="common">Feline tapeworm</name>
    <name type="synonym">Taenia taeniaeformis</name>
    <dbReference type="NCBI Taxonomy" id="6205"/>
    <lineage>
        <taxon>Eukaryota</taxon>
        <taxon>Metazoa</taxon>
        <taxon>Spiralia</taxon>
        <taxon>Lophotrochozoa</taxon>
        <taxon>Platyhelminthes</taxon>
        <taxon>Cestoda</taxon>
        <taxon>Eucestoda</taxon>
        <taxon>Cyclophyllidea</taxon>
        <taxon>Taeniidae</taxon>
        <taxon>Hydatigera</taxon>
    </lineage>
</organism>
<accession>A0A0R3WWR0</accession>
<dbReference type="WBParaSite" id="TTAC_0000520001-mRNA-1">
    <property type="protein sequence ID" value="TTAC_0000520001-mRNA-1"/>
    <property type="gene ID" value="TTAC_0000520001"/>
</dbReference>
<evidence type="ECO:0000256" key="1">
    <source>
        <dbReference type="SAM" id="MobiDB-lite"/>
    </source>
</evidence>
<reference evidence="2 3" key="2">
    <citation type="submission" date="2018-11" db="EMBL/GenBank/DDBJ databases">
        <authorList>
            <consortium name="Pathogen Informatics"/>
        </authorList>
    </citation>
    <scope>NUCLEOTIDE SEQUENCE [LARGE SCALE GENOMIC DNA]</scope>
</reference>
<dbReference type="OrthoDB" id="6274539at2759"/>
<feature type="region of interest" description="Disordered" evidence="1">
    <location>
        <begin position="1"/>
        <end position="75"/>
    </location>
</feature>
<gene>
    <name evidence="2" type="ORF">TTAC_LOCUS5183</name>
</gene>
<sequence length="123" mass="13902">MSEISNPPVETKRPPSITASDVVMADSLEKSVEDISEQDHKHKHGKRSKKGHDSAGQSQNLKHKKKQKNKMAEIKVTDQQHVMFLLGEQHAEEEPHQSPAFVELDELYTDPTSANPPEWREVA</sequence>
<evidence type="ECO:0000313" key="2">
    <source>
        <dbReference type="EMBL" id="VDM26417.1"/>
    </source>
</evidence>
<feature type="compositionally biased region" description="Basic and acidic residues" evidence="1">
    <location>
        <begin position="27"/>
        <end position="40"/>
    </location>
</feature>